<organism evidence="2 3">
    <name type="scientific">Chytriomyces confervae</name>
    <dbReference type="NCBI Taxonomy" id="246404"/>
    <lineage>
        <taxon>Eukaryota</taxon>
        <taxon>Fungi</taxon>
        <taxon>Fungi incertae sedis</taxon>
        <taxon>Chytridiomycota</taxon>
        <taxon>Chytridiomycota incertae sedis</taxon>
        <taxon>Chytridiomycetes</taxon>
        <taxon>Chytridiales</taxon>
        <taxon>Chytriomycetaceae</taxon>
        <taxon>Chytriomyces</taxon>
    </lineage>
</organism>
<evidence type="ECO:0000313" key="2">
    <source>
        <dbReference type="EMBL" id="TPX53077.1"/>
    </source>
</evidence>
<evidence type="ECO:0000313" key="3">
    <source>
        <dbReference type="Proteomes" id="UP000320333"/>
    </source>
</evidence>
<keyword evidence="3" id="KW-1185">Reference proteome</keyword>
<reference evidence="2 3" key="1">
    <citation type="journal article" date="2019" name="Sci. Rep.">
        <title>Comparative genomics of chytrid fungi reveal insights into the obligate biotrophic and pathogenic lifestyle of Synchytrium endobioticum.</title>
        <authorList>
            <person name="van de Vossenberg B.T.L.H."/>
            <person name="Warris S."/>
            <person name="Nguyen H.D.T."/>
            <person name="van Gent-Pelzer M.P.E."/>
            <person name="Joly D.L."/>
            <person name="van de Geest H.C."/>
            <person name="Bonants P.J.M."/>
            <person name="Smith D.S."/>
            <person name="Levesque C.A."/>
            <person name="van der Lee T.A.J."/>
        </authorList>
    </citation>
    <scope>NUCLEOTIDE SEQUENCE [LARGE SCALE GENOMIC DNA]</scope>
    <source>
        <strain evidence="2 3">CBS 675.73</strain>
    </source>
</reference>
<dbReference type="PANTHER" id="PTHR48054">
    <property type="entry name" value="RECEPTOR KINASE-LIKE PROTEIN XA21"/>
    <property type="match status" value="1"/>
</dbReference>
<evidence type="ECO:0000256" key="1">
    <source>
        <dbReference type="SAM" id="SignalP"/>
    </source>
</evidence>
<keyword evidence="1" id="KW-0732">Signal</keyword>
<accession>A0A507DPF0</accession>
<dbReference type="AlphaFoldDB" id="A0A507DPF0"/>
<feature type="chain" id="PRO_5021506615" description="F-box domain-containing protein" evidence="1">
    <location>
        <begin position="24"/>
        <end position="383"/>
    </location>
</feature>
<dbReference type="OrthoDB" id="676979at2759"/>
<sequence>MAPAEANTATLLLILHTIEKMQATMAPAEENAAALSLTLRTLEMMQAAMTAMQQEGKDIKETELYILICQPHLLTQGMPLKVRQQINRNERFYTCFQDIPLTVVIQIFAWIPGPKVLKYLRLSKAINQCLITTQFCVLNLQTTRLQHDIAGLEVDGTWIRVHPHYQIAYARAMPKSVITIRSSCFRPMEKRIPESIICLTAVERICLDNCKIIGSIPDGIGALKNLTDLNLSRNSLTGTLPSSFNLLFALETLNLSDHQLSGEFPTLPSLHALKDLRINTNRFKGPVPTVFGNPQRLTSMNAERNHFSIIPATISQLTGLEYLIISQNPLACEILPEIWNLTHLSSLRMGDCKMFGLLAGVGALQNLWCLDVSNNQFSRELLL</sequence>
<dbReference type="InterPro" id="IPR032675">
    <property type="entry name" value="LRR_dom_sf"/>
</dbReference>
<dbReference type="STRING" id="246404.A0A507DPF0"/>
<protein>
    <recommendedName>
        <fullName evidence="4">F-box domain-containing protein</fullName>
    </recommendedName>
</protein>
<dbReference type="InterPro" id="IPR052592">
    <property type="entry name" value="LRR-RLK"/>
</dbReference>
<dbReference type="Proteomes" id="UP000320333">
    <property type="component" value="Unassembled WGS sequence"/>
</dbReference>
<comment type="caution">
    <text evidence="2">The sequence shown here is derived from an EMBL/GenBank/DDBJ whole genome shotgun (WGS) entry which is preliminary data.</text>
</comment>
<dbReference type="SUPFAM" id="SSF52058">
    <property type="entry name" value="L domain-like"/>
    <property type="match status" value="1"/>
</dbReference>
<gene>
    <name evidence="2" type="ORF">CcCBS67573_g09760</name>
</gene>
<dbReference type="PANTHER" id="PTHR48054:SF47">
    <property type="entry name" value="OS06G0179800 PROTEIN"/>
    <property type="match status" value="1"/>
</dbReference>
<proteinExistence type="predicted"/>
<dbReference type="InterPro" id="IPR001611">
    <property type="entry name" value="Leu-rich_rpt"/>
</dbReference>
<dbReference type="EMBL" id="QEAP01000978">
    <property type="protein sequence ID" value="TPX53077.1"/>
    <property type="molecule type" value="Genomic_DNA"/>
</dbReference>
<dbReference type="Gene3D" id="3.80.10.10">
    <property type="entry name" value="Ribonuclease Inhibitor"/>
    <property type="match status" value="2"/>
</dbReference>
<dbReference type="Pfam" id="PF13855">
    <property type="entry name" value="LRR_8"/>
    <property type="match status" value="1"/>
</dbReference>
<name>A0A507DPF0_9FUNG</name>
<evidence type="ECO:0008006" key="4">
    <source>
        <dbReference type="Google" id="ProtNLM"/>
    </source>
</evidence>
<feature type="signal peptide" evidence="1">
    <location>
        <begin position="1"/>
        <end position="23"/>
    </location>
</feature>